<feature type="region of interest" description="Disordered" evidence="11">
    <location>
        <begin position="405"/>
        <end position="427"/>
    </location>
</feature>
<evidence type="ECO:0000256" key="1">
    <source>
        <dbReference type="ARBA" id="ARBA00001452"/>
    </source>
</evidence>
<keyword evidence="5 13" id="KW-0732">Signal</keyword>
<evidence type="ECO:0000256" key="11">
    <source>
        <dbReference type="SAM" id="MobiDB-lite"/>
    </source>
</evidence>
<dbReference type="PANTHER" id="PTHR12145">
    <property type="entry name" value="MANNAN ENDO-1,6-ALPHA-MANNOSIDASE DCW1"/>
    <property type="match status" value="1"/>
</dbReference>
<name>A0A074WML8_AURM1</name>
<comment type="similarity">
    <text evidence="3 10">Belongs to the glycosyl hydrolase 76 family.</text>
</comment>
<dbReference type="STRING" id="1043003.A0A074WML8"/>
<dbReference type="InterPro" id="IPR014480">
    <property type="entry name" value="Mannan-1_6-alpha_mannosidase"/>
</dbReference>
<keyword evidence="8" id="KW-0325">Glycoprotein</keyword>
<evidence type="ECO:0000256" key="7">
    <source>
        <dbReference type="ARBA" id="ARBA00023136"/>
    </source>
</evidence>
<evidence type="ECO:0000256" key="4">
    <source>
        <dbReference type="ARBA" id="ARBA00012350"/>
    </source>
</evidence>
<evidence type="ECO:0000313" key="14">
    <source>
        <dbReference type="EMBL" id="KEQ63641.1"/>
    </source>
</evidence>
<evidence type="ECO:0000256" key="9">
    <source>
        <dbReference type="ARBA" id="ARBA00023295"/>
    </source>
</evidence>
<evidence type="ECO:0000256" key="6">
    <source>
        <dbReference type="ARBA" id="ARBA00022801"/>
    </source>
</evidence>
<dbReference type="EMBL" id="KL584831">
    <property type="protein sequence ID" value="KEQ63641.1"/>
    <property type="molecule type" value="Genomic_DNA"/>
</dbReference>
<dbReference type="HOGENOM" id="CLU_025694_1_2_1"/>
<evidence type="ECO:0000256" key="8">
    <source>
        <dbReference type="ARBA" id="ARBA00023180"/>
    </source>
</evidence>
<feature type="chain" id="PRO_5001701586" description="Mannan endo-1,6-alpha-mannosidase" evidence="13">
    <location>
        <begin position="26"/>
        <end position="466"/>
    </location>
</feature>
<sequence length="466" mass="50807">MTRSTLPQRLLQAVLLCLCTAYTNALTLDTTSADSIREVSSQVAYGLMKWYTGNHTGDVPGNLPAPYYWWEAGAMFGEMVEYWYYTGDTTYNAEVKQALLHQVGDNNDYMPANQTKSLGNDDQVFWAFAAMTAAEVGFEDPPEGSPSWLSLAQAVFNEQTDRWDTASCGGGLRWQIYSFNVGYNYKNAISNGGLFHLAARLGRYTGNQTYIDWANKVWDWYEDSALWDAKDYKILDGASTTTNCSQGSQEQWSYTYGVFLAGFAYMYNHTENDIWLNRIDGMLNTTTATFFPANMGPNIMVETTCEPLGNCNNDQKSFKAHLAQWMAVTAQLAPKYHDRIFDLLAPSAKGAAGQCDGGSDGMTCGKRWNSTVWDGTYGVGEQMSALGVIQTNMINVVSLKPPYTSVSGGTSKSDPNAGTGSSGTSSSNGQAIVLSTITLGDRAGAGAITAVIILFTLCGTAWLLIA</sequence>
<evidence type="ECO:0000313" key="15">
    <source>
        <dbReference type="Proteomes" id="UP000030672"/>
    </source>
</evidence>
<evidence type="ECO:0000256" key="12">
    <source>
        <dbReference type="SAM" id="Phobius"/>
    </source>
</evidence>
<dbReference type="GeneID" id="63914716"/>
<dbReference type="AlphaFoldDB" id="A0A074WML8"/>
<evidence type="ECO:0000256" key="2">
    <source>
        <dbReference type="ARBA" id="ARBA00004308"/>
    </source>
</evidence>
<feature type="transmembrane region" description="Helical" evidence="12">
    <location>
        <begin position="443"/>
        <end position="465"/>
    </location>
</feature>
<accession>A0A074WML8</accession>
<dbReference type="GO" id="GO:0008496">
    <property type="term" value="F:mannan endo-1,6-alpha-mannosidase activity"/>
    <property type="evidence" value="ECO:0007669"/>
    <property type="project" value="UniProtKB-UniRule"/>
</dbReference>
<evidence type="ECO:0000256" key="5">
    <source>
        <dbReference type="ARBA" id="ARBA00022729"/>
    </source>
</evidence>
<dbReference type="InterPro" id="IPR008928">
    <property type="entry name" value="6-hairpin_glycosidase_sf"/>
</dbReference>
<dbReference type="GO" id="GO:0016052">
    <property type="term" value="P:carbohydrate catabolic process"/>
    <property type="evidence" value="ECO:0007669"/>
    <property type="project" value="InterPro"/>
</dbReference>
<feature type="compositionally biased region" description="Low complexity" evidence="11">
    <location>
        <begin position="418"/>
        <end position="427"/>
    </location>
</feature>
<proteinExistence type="inferred from homology"/>
<dbReference type="Pfam" id="PF03663">
    <property type="entry name" value="Glyco_hydro_76"/>
    <property type="match status" value="1"/>
</dbReference>
<reference evidence="14 15" key="1">
    <citation type="journal article" date="2014" name="BMC Genomics">
        <title>Genome sequencing of four Aureobasidium pullulans varieties: biotechnological potential, stress tolerance, and description of new species.</title>
        <authorList>
            <person name="Gostin Ar C."/>
            <person name="Ohm R.A."/>
            <person name="Kogej T."/>
            <person name="Sonjak S."/>
            <person name="Turk M."/>
            <person name="Zajc J."/>
            <person name="Zalar P."/>
            <person name="Grube M."/>
            <person name="Sun H."/>
            <person name="Han J."/>
            <person name="Sharma A."/>
            <person name="Chiniquy J."/>
            <person name="Ngan C.Y."/>
            <person name="Lipzen A."/>
            <person name="Barry K."/>
            <person name="Grigoriev I.V."/>
            <person name="Gunde-Cimerman N."/>
        </authorList>
    </citation>
    <scope>NUCLEOTIDE SEQUENCE [LARGE SCALE GENOMIC DNA]</scope>
    <source>
        <strain evidence="14 15">CBS 110374</strain>
    </source>
</reference>
<dbReference type="Proteomes" id="UP000030672">
    <property type="component" value="Unassembled WGS sequence"/>
</dbReference>
<gene>
    <name evidence="14" type="ORF">M437DRAFT_46915</name>
</gene>
<feature type="compositionally biased region" description="Polar residues" evidence="11">
    <location>
        <begin position="405"/>
        <end position="416"/>
    </location>
</feature>
<keyword evidence="12" id="KW-1133">Transmembrane helix</keyword>
<evidence type="ECO:0000256" key="3">
    <source>
        <dbReference type="ARBA" id="ARBA00009699"/>
    </source>
</evidence>
<dbReference type="GO" id="GO:0012505">
    <property type="term" value="C:endomembrane system"/>
    <property type="evidence" value="ECO:0007669"/>
    <property type="project" value="UniProtKB-SubCell"/>
</dbReference>
<dbReference type="PANTHER" id="PTHR12145:SF36">
    <property type="entry name" value="MANNAN ENDO-1,6-ALPHA-MANNOSIDASE DCW1"/>
    <property type="match status" value="1"/>
</dbReference>
<feature type="signal peptide" evidence="13">
    <location>
        <begin position="1"/>
        <end position="25"/>
    </location>
</feature>
<protein>
    <recommendedName>
        <fullName evidence="4 10">Mannan endo-1,6-alpha-mannosidase</fullName>
        <ecNumber evidence="4 10">3.2.1.101</ecNumber>
    </recommendedName>
</protein>
<organism evidence="14 15">
    <name type="scientific">Aureobasidium melanogenum (strain CBS 110374)</name>
    <name type="common">Aureobasidium pullulans var. melanogenum</name>
    <dbReference type="NCBI Taxonomy" id="1043003"/>
    <lineage>
        <taxon>Eukaryota</taxon>
        <taxon>Fungi</taxon>
        <taxon>Dikarya</taxon>
        <taxon>Ascomycota</taxon>
        <taxon>Pezizomycotina</taxon>
        <taxon>Dothideomycetes</taxon>
        <taxon>Dothideomycetidae</taxon>
        <taxon>Dothideales</taxon>
        <taxon>Saccotheciaceae</taxon>
        <taxon>Aureobasidium</taxon>
    </lineage>
</organism>
<dbReference type="RefSeq" id="XP_040880664.1">
    <property type="nucleotide sequence ID" value="XM_041021343.1"/>
</dbReference>
<dbReference type="EC" id="3.2.1.101" evidence="4 10"/>
<dbReference type="SUPFAM" id="SSF48208">
    <property type="entry name" value="Six-hairpin glycosidases"/>
    <property type="match status" value="1"/>
</dbReference>
<keyword evidence="9 10" id="KW-0326">Glycosidase</keyword>
<dbReference type="InterPro" id="IPR005198">
    <property type="entry name" value="Glyco_hydro_76"/>
</dbReference>
<evidence type="ECO:0000256" key="13">
    <source>
        <dbReference type="SAM" id="SignalP"/>
    </source>
</evidence>
<dbReference type="FunFam" id="1.50.10.20:FF:000006">
    <property type="entry name" value="Mannan endo-1,6-alpha-mannosidase"/>
    <property type="match status" value="1"/>
</dbReference>
<comment type="catalytic activity">
    <reaction evidence="1 10">
        <text>Random hydrolysis of (1-&gt;6)-alpha-D-mannosidic linkages in unbranched (1-&gt;6)-mannans.</text>
        <dbReference type="EC" id="3.2.1.101"/>
    </reaction>
</comment>
<comment type="subcellular location">
    <subcellularLocation>
        <location evidence="2">Endomembrane system</location>
    </subcellularLocation>
</comment>
<keyword evidence="12" id="KW-0812">Transmembrane</keyword>
<keyword evidence="7 12" id="KW-0472">Membrane</keyword>
<dbReference type="GO" id="GO:0009272">
    <property type="term" value="P:fungal-type cell wall biogenesis"/>
    <property type="evidence" value="ECO:0007669"/>
    <property type="project" value="TreeGrafter"/>
</dbReference>
<evidence type="ECO:0000256" key="10">
    <source>
        <dbReference type="PIRNR" id="PIRNR016302"/>
    </source>
</evidence>
<keyword evidence="15" id="KW-1185">Reference proteome</keyword>
<dbReference type="PIRSF" id="PIRSF016302">
    <property type="entry name" value="Man_a_manosd"/>
    <property type="match status" value="1"/>
</dbReference>
<keyword evidence="6 10" id="KW-0378">Hydrolase</keyword>
<dbReference type="Gene3D" id="1.50.10.20">
    <property type="match status" value="1"/>
</dbReference>